<evidence type="ECO:0000256" key="2">
    <source>
        <dbReference type="ARBA" id="ARBA00009994"/>
    </source>
</evidence>
<keyword evidence="6" id="KW-0378">Hydrolase</keyword>
<dbReference type="InterPro" id="IPR010285">
    <property type="entry name" value="DNA_helicase_pif1-like_DEAD"/>
</dbReference>
<comment type="catalytic activity">
    <reaction evidence="6">
        <text>ATP + H2O = ADP + phosphate + H(+)</text>
        <dbReference type="Rhea" id="RHEA:13065"/>
        <dbReference type="ChEBI" id="CHEBI:15377"/>
        <dbReference type="ChEBI" id="CHEBI:15378"/>
        <dbReference type="ChEBI" id="CHEBI:30616"/>
        <dbReference type="ChEBI" id="CHEBI:43474"/>
        <dbReference type="ChEBI" id="CHEBI:456216"/>
        <dbReference type="EC" id="5.6.2.3"/>
    </reaction>
</comment>
<evidence type="ECO:0000313" key="10">
    <source>
        <dbReference type="EMBL" id="GJT75732.1"/>
    </source>
</evidence>
<comment type="subcellular location">
    <subcellularLocation>
        <location evidence="1">Nucleus</location>
    </subcellularLocation>
</comment>
<dbReference type="Gene3D" id="2.40.50.140">
    <property type="entry name" value="Nucleic acid-binding proteins"/>
    <property type="match status" value="1"/>
</dbReference>
<dbReference type="Pfam" id="PF05970">
    <property type="entry name" value="PIF1"/>
    <property type="match status" value="2"/>
</dbReference>
<keyword evidence="6" id="KW-0234">DNA repair</keyword>
<evidence type="ECO:0000256" key="4">
    <source>
        <dbReference type="ARBA" id="ARBA00023163"/>
    </source>
</evidence>
<dbReference type="InterPro" id="IPR012340">
    <property type="entry name" value="NA-bd_OB-fold"/>
</dbReference>
<reference evidence="10" key="2">
    <citation type="submission" date="2022-01" db="EMBL/GenBank/DDBJ databases">
        <authorList>
            <person name="Yamashiro T."/>
            <person name="Shiraishi A."/>
            <person name="Satake H."/>
            <person name="Nakayama K."/>
        </authorList>
    </citation>
    <scope>NUCLEOTIDE SEQUENCE</scope>
</reference>
<dbReference type="Proteomes" id="UP001151760">
    <property type="component" value="Unassembled WGS sequence"/>
</dbReference>
<dbReference type="CDD" id="cd04480">
    <property type="entry name" value="RPA1_DBD_A_like"/>
    <property type="match status" value="1"/>
</dbReference>
<sequence length="952" mass="109321">MFKRLPVSSILLIFYYKPTTSRAQDLVYIHNNLRLLSRNPNDDVKMWDVGGDAFDSMEDVPLEDVADHDMHNNSGISNHLCIVHLFKKMEINITQLCDLDPMLDDAKILARVIVKKMEINITQLCDLDPMLDDAKILARVISIWKSYPKQRPNEVWSLDAVLKDQMVICNRVQATIRKHDIKKFQPILDEVACYRISNFGIGENSGNFPLLEHRFKLSFFKNTALTRVESFDSNPRGFRFEHFDAFTSRKFSERELSGAQKWEDFREFEGVAYPTCKEACYARGLLEDDKEYIEGIIEASEWGMGDYLRNYFVMLILSDSMSRPEIVWEKTWKLLAEDVLQLERQKRNNPDLELSDTQRYNICLMYIEEKLLSNSKSLKNIVNMPYPNFDFTMEGYNRLIYDEMDYKIPELIIQHQQLYASLTEEQTSIYNTIIDACNNNKGGMFFVYGYGGTASLLLEGRRTAHSRFAIPINIVEDSMCSIYADGDLAELIRIYTTNSDKVFGGKVVVFGGDFRQILPVIPNGSRQDIVHASLNMSYLWQHCTVLKLTKNMRLRVGCNPEDAEDINDFADWILSIGEGKIGGKNDGHAPVEFPKEMLIPDSNDHIESLITETYDNWQNNLWDPTYFQDRAILAPTHEQVDKVNERMLAKLPGREKICYSSDSVSDVDIDFNFNESLYSTEFLNTIKMSGIPHHKLVLKIGAPVMCLRNIDQRGGLCNGTRLQVLRMSKNNIEAKIISGGKVGTVIAIPRMNISPSDKKMPFQLNRRQFPVSLCFAMTINKSQGQTLSKVGLYLERPVFSHGQLYVAVSRVKSKKGLKELRSPNRELQLHIPELADVLIEQPPQYARRVEDISPISKKLHHPLNSLRPHQELRSPNRELQLHIPELADVLIEQPPQYARRVEDISPISKKLHHPLNSLRPHQCKNLLKSETAKFEAVYENLSVSDCWITSVG</sequence>
<keyword evidence="6" id="KW-0067">ATP-binding</keyword>
<evidence type="ECO:0000259" key="7">
    <source>
        <dbReference type="Pfam" id="PF02721"/>
    </source>
</evidence>
<dbReference type="Pfam" id="PF05983">
    <property type="entry name" value="Med7"/>
    <property type="match status" value="1"/>
</dbReference>
<feature type="domain" description="Replication protein A 70 kDa DNA-binding subunit B/D first OB fold" evidence="7">
    <location>
        <begin position="122"/>
        <end position="226"/>
    </location>
</feature>
<keyword evidence="3" id="KW-0805">Transcription regulation</keyword>
<dbReference type="SUPFAM" id="SSF140718">
    <property type="entry name" value="Mediator hinge subcomplex-like"/>
    <property type="match status" value="2"/>
</dbReference>
<organism evidence="10 11">
    <name type="scientific">Tanacetum coccineum</name>
    <dbReference type="NCBI Taxonomy" id="301880"/>
    <lineage>
        <taxon>Eukaryota</taxon>
        <taxon>Viridiplantae</taxon>
        <taxon>Streptophyta</taxon>
        <taxon>Embryophyta</taxon>
        <taxon>Tracheophyta</taxon>
        <taxon>Spermatophyta</taxon>
        <taxon>Magnoliopsida</taxon>
        <taxon>eudicotyledons</taxon>
        <taxon>Gunneridae</taxon>
        <taxon>Pentapetalae</taxon>
        <taxon>asterids</taxon>
        <taxon>campanulids</taxon>
        <taxon>Asterales</taxon>
        <taxon>Asteraceae</taxon>
        <taxon>Asteroideae</taxon>
        <taxon>Anthemideae</taxon>
        <taxon>Anthemidinae</taxon>
        <taxon>Tanacetum</taxon>
    </lineage>
</organism>
<dbReference type="PANTHER" id="PTHR10492">
    <property type="match status" value="1"/>
</dbReference>
<accession>A0ABQ5GL94</accession>
<protein>
    <recommendedName>
        <fullName evidence="6">ATP-dependent DNA helicase</fullName>
        <ecNumber evidence="6">5.6.2.3</ecNumber>
    </recommendedName>
</protein>
<evidence type="ECO:0000313" key="11">
    <source>
        <dbReference type="Proteomes" id="UP001151760"/>
    </source>
</evidence>
<dbReference type="InterPro" id="IPR037212">
    <property type="entry name" value="Med7/Med21-like"/>
</dbReference>
<evidence type="ECO:0000259" key="9">
    <source>
        <dbReference type="Pfam" id="PF21530"/>
    </source>
</evidence>
<feature type="domain" description="DNA helicase Pif1-like DEAD-box helicase" evidence="8">
    <location>
        <begin position="494"/>
        <end position="585"/>
    </location>
</feature>
<feature type="domain" description="DNA helicase Pif1-like DEAD-box helicase" evidence="8">
    <location>
        <begin position="452"/>
        <end position="492"/>
    </location>
</feature>
<dbReference type="EMBL" id="BQNB010018557">
    <property type="protein sequence ID" value="GJT75732.1"/>
    <property type="molecule type" value="Genomic_DNA"/>
</dbReference>
<keyword evidence="6" id="KW-0547">Nucleotide-binding</keyword>
<dbReference type="Gene3D" id="6.10.140.200">
    <property type="match status" value="2"/>
</dbReference>
<dbReference type="InterPro" id="IPR003871">
    <property type="entry name" value="RFA1B/D_OB_1st"/>
</dbReference>
<keyword evidence="5" id="KW-0539">Nucleus</keyword>
<evidence type="ECO:0000256" key="6">
    <source>
        <dbReference type="RuleBase" id="RU363044"/>
    </source>
</evidence>
<dbReference type="InterPro" id="IPR009244">
    <property type="entry name" value="Mediatior_Med7"/>
</dbReference>
<dbReference type="Pfam" id="PF02721">
    <property type="entry name" value="DUF223"/>
    <property type="match status" value="1"/>
</dbReference>
<comment type="caution">
    <text evidence="10">The sequence shown here is derived from an EMBL/GenBank/DDBJ whole genome shotgun (WGS) entry which is preliminary data.</text>
</comment>
<keyword evidence="4" id="KW-0804">Transcription</keyword>
<evidence type="ECO:0000256" key="5">
    <source>
        <dbReference type="ARBA" id="ARBA00023242"/>
    </source>
</evidence>
<dbReference type="Pfam" id="PF21530">
    <property type="entry name" value="Pif1_2B_dom"/>
    <property type="match status" value="1"/>
</dbReference>
<dbReference type="InterPro" id="IPR044888">
    <property type="entry name" value="Mediatior_Med7_sf"/>
</dbReference>
<dbReference type="SUPFAM" id="SSF50249">
    <property type="entry name" value="Nucleic acid-binding proteins"/>
    <property type="match status" value="1"/>
</dbReference>
<comment type="cofactor">
    <cofactor evidence="6">
        <name>Mg(2+)</name>
        <dbReference type="ChEBI" id="CHEBI:18420"/>
    </cofactor>
</comment>
<reference evidence="10" key="1">
    <citation type="journal article" date="2022" name="Int. J. Mol. Sci.">
        <title>Draft Genome of Tanacetum Coccineum: Genomic Comparison of Closely Related Tanacetum-Family Plants.</title>
        <authorList>
            <person name="Yamashiro T."/>
            <person name="Shiraishi A."/>
            <person name="Nakayama K."/>
            <person name="Satake H."/>
        </authorList>
    </citation>
    <scope>NUCLEOTIDE SEQUENCE</scope>
</reference>
<comment type="similarity">
    <text evidence="6">Belongs to the helicase family.</text>
</comment>
<dbReference type="SUPFAM" id="SSF52540">
    <property type="entry name" value="P-loop containing nucleoside triphosphate hydrolases"/>
    <property type="match status" value="1"/>
</dbReference>
<keyword evidence="11" id="KW-1185">Reference proteome</keyword>
<dbReference type="CDD" id="cd18809">
    <property type="entry name" value="SF1_C_RecD"/>
    <property type="match status" value="1"/>
</dbReference>
<proteinExistence type="inferred from homology"/>
<dbReference type="InterPro" id="IPR049163">
    <property type="entry name" value="Pif1-like_2B_dom"/>
</dbReference>
<gene>
    <name evidence="10" type="ORF">Tco_1042457</name>
</gene>
<keyword evidence="6" id="KW-0227">DNA damage</keyword>
<evidence type="ECO:0000259" key="8">
    <source>
        <dbReference type="Pfam" id="PF05970"/>
    </source>
</evidence>
<dbReference type="EC" id="5.6.2.3" evidence="6"/>
<name>A0ABQ5GL94_9ASTR</name>
<evidence type="ECO:0000256" key="3">
    <source>
        <dbReference type="ARBA" id="ARBA00023015"/>
    </source>
</evidence>
<keyword evidence="6" id="KW-0233">DNA recombination</keyword>
<dbReference type="PANTHER" id="PTHR10492:SF101">
    <property type="entry name" value="ATP-DEPENDENT DNA HELICASE"/>
    <property type="match status" value="1"/>
</dbReference>
<dbReference type="InterPro" id="IPR027417">
    <property type="entry name" value="P-loop_NTPase"/>
</dbReference>
<evidence type="ECO:0000256" key="1">
    <source>
        <dbReference type="ARBA" id="ARBA00004123"/>
    </source>
</evidence>
<comment type="similarity">
    <text evidence="2">Belongs to the Mediator complex subunit 7 family.</text>
</comment>
<feature type="domain" description="DNA helicase Pif1-like 2B" evidence="9">
    <location>
        <begin position="681"/>
        <end position="726"/>
    </location>
</feature>
<keyword evidence="6" id="KW-0347">Helicase</keyword>